<accession>A0A5C8CG55</accession>
<dbReference type="PROSITE" id="PS00550">
    <property type="entry name" value="HEMERYTHRINS"/>
    <property type="match status" value="1"/>
</dbReference>
<evidence type="ECO:0000256" key="1">
    <source>
        <dbReference type="ARBA" id="ARBA00010587"/>
    </source>
</evidence>
<feature type="domain" description="Hemerythrin-like" evidence="5">
    <location>
        <begin position="14"/>
        <end position="132"/>
    </location>
</feature>
<evidence type="ECO:0000313" key="10">
    <source>
        <dbReference type="Proteomes" id="UP000324574"/>
    </source>
</evidence>
<proteinExistence type="inferred from homology"/>
<keyword evidence="3" id="KW-0479">Metal-binding</keyword>
<dbReference type="Proteomes" id="UP000324707">
    <property type="component" value="Unassembled WGS sequence"/>
</dbReference>
<dbReference type="InterPro" id="IPR050669">
    <property type="entry name" value="Hemerythrin"/>
</dbReference>
<dbReference type="InterPro" id="IPR035938">
    <property type="entry name" value="Hemerythrin-like_sf"/>
</dbReference>
<dbReference type="NCBIfam" id="NF033749">
    <property type="entry name" value="bact_hemeryth"/>
    <property type="match status" value="1"/>
</dbReference>
<dbReference type="SUPFAM" id="SSF47188">
    <property type="entry name" value="Hemerythrin-like"/>
    <property type="match status" value="1"/>
</dbReference>
<reference evidence="10 11" key="1">
    <citation type="journal article" date="1992" name="Lakartidningen">
        <title>[Penicillin V and not amoxicillin is the first choice preparation in acute otitis].</title>
        <authorList>
            <person name="Kamme C."/>
            <person name="Lundgren K."/>
            <person name="Prellner K."/>
        </authorList>
    </citation>
    <scope>NUCLEOTIDE SEQUENCE [LARGE SCALE GENOMIC DNA]</scope>
    <source>
        <strain evidence="9 10">PC3714II</strain>
        <strain evidence="8 12">PC3997IV</strain>
        <strain evidence="7 11">PC5538III-lc</strain>
        <strain evidence="6 13">W1</strain>
    </source>
</reference>
<evidence type="ECO:0000256" key="4">
    <source>
        <dbReference type="ARBA" id="ARBA00023004"/>
    </source>
</evidence>
<dbReference type="InterPro" id="IPR012827">
    <property type="entry name" value="Hemerythrin_metal-bd"/>
</dbReference>
<evidence type="ECO:0000313" key="11">
    <source>
        <dbReference type="Proteomes" id="UP000324707"/>
    </source>
</evidence>
<gene>
    <name evidence="7" type="ORF">EPJ69_07310</name>
    <name evidence="9" type="ORF">EPJ70_00275</name>
    <name evidence="6" type="ORF">EPJ80_09060</name>
    <name evidence="8" type="ORF">EPJ81_08385</name>
</gene>
<evidence type="ECO:0000313" key="7">
    <source>
        <dbReference type="EMBL" id="TXJ31434.1"/>
    </source>
</evidence>
<evidence type="ECO:0000256" key="2">
    <source>
        <dbReference type="ARBA" id="ARBA00022621"/>
    </source>
</evidence>
<evidence type="ECO:0000313" key="9">
    <source>
        <dbReference type="EMBL" id="TXJ46619.1"/>
    </source>
</evidence>
<keyword evidence="2" id="KW-0813">Transport</keyword>
<dbReference type="EMBL" id="SAYG01000002">
    <property type="protein sequence ID" value="TXJ46619.1"/>
    <property type="molecule type" value="Genomic_DNA"/>
</dbReference>
<dbReference type="EMBL" id="SAXX01000021">
    <property type="protein sequence ID" value="TXJ31434.1"/>
    <property type="molecule type" value="Genomic_DNA"/>
</dbReference>
<dbReference type="Proteomes" id="UP000325002">
    <property type="component" value="Unassembled WGS sequence"/>
</dbReference>
<keyword evidence="2" id="KW-0561">Oxygen transport</keyword>
<dbReference type="InterPro" id="IPR016131">
    <property type="entry name" value="Haemerythrin_Fe_BS"/>
</dbReference>
<evidence type="ECO:0000256" key="3">
    <source>
        <dbReference type="ARBA" id="ARBA00022723"/>
    </source>
</evidence>
<evidence type="ECO:0000313" key="13">
    <source>
        <dbReference type="Proteomes" id="UP000325116"/>
    </source>
</evidence>
<sequence>MDKWIVWDKKFEVGYKRIDDQHRELINIINDLHAASELGDLYNSEARDKFKIVLKRTVDYATYHFATEEKIMKAVHYKYFKEHISKHREFSSKVLENVIKYTNGENVDMDDFIVYLRDWLFSHIIGEDKNFVDELKNTLEKMKEEDEKLK</sequence>
<evidence type="ECO:0000313" key="12">
    <source>
        <dbReference type="Proteomes" id="UP000325002"/>
    </source>
</evidence>
<dbReference type="RefSeq" id="WP_147525545.1">
    <property type="nucleotide sequence ID" value="NZ_CATXRK010000031.1"/>
</dbReference>
<evidence type="ECO:0000313" key="6">
    <source>
        <dbReference type="EMBL" id="TXJ11848.1"/>
    </source>
</evidence>
<dbReference type="GO" id="GO:0005344">
    <property type="term" value="F:oxygen carrier activity"/>
    <property type="evidence" value="ECO:0007669"/>
    <property type="project" value="UniProtKB-KW"/>
</dbReference>
<name>A0A5C8CG55_9SPIR</name>
<dbReference type="GO" id="GO:0046872">
    <property type="term" value="F:metal ion binding"/>
    <property type="evidence" value="ECO:0007669"/>
    <property type="project" value="UniProtKB-KW"/>
</dbReference>
<comment type="similarity">
    <text evidence="1">Belongs to the hemerythrin family.</text>
</comment>
<dbReference type="EMBL" id="SAYD01000018">
    <property type="protein sequence ID" value="TXJ39119.1"/>
    <property type="molecule type" value="Genomic_DNA"/>
</dbReference>
<reference evidence="6" key="2">
    <citation type="submission" date="2019-01" db="EMBL/GenBank/DDBJ databases">
        <authorList>
            <person name="Thorell K."/>
        </authorList>
    </citation>
    <scope>NUCLEOTIDE SEQUENCE</scope>
    <source>
        <strain evidence="9">PC3714II</strain>
        <strain evidence="8">PC3997IV</strain>
        <strain evidence="7">PC5538III-lc</strain>
        <strain evidence="6">W1</strain>
    </source>
</reference>
<dbReference type="PANTHER" id="PTHR37164">
    <property type="entry name" value="BACTERIOHEMERYTHRIN"/>
    <property type="match status" value="1"/>
</dbReference>
<dbReference type="NCBIfam" id="TIGR02481">
    <property type="entry name" value="hemeryth_dom"/>
    <property type="match status" value="1"/>
</dbReference>
<dbReference type="CDD" id="cd12107">
    <property type="entry name" value="Hemerythrin"/>
    <property type="match status" value="1"/>
</dbReference>
<dbReference type="Pfam" id="PF01814">
    <property type="entry name" value="Hemerythrin"/>
    <property type="match status" value="1"/>
</dbReference>
<dbReference type="InterPro" id="IPR012312">
    <property type="entry name" value="Hemerythrin-like"/>
</dbReference>
<keyword evidence="4" id="KW-0408">Iron</keyword>
<dbReference type="Proteomes" id="UP000324574">
    <property type="component" value="Unassembled WGS sequence"/>
</dbReference>
<evidence type="ECO:0000259" key="5">
    <source>
        <dbReference type="Pfam" id="PF01814"/>
    </source>
</evidence>
<dbReference type="Gene3D" id="1.20.120.50">
    <property type="entry name" value="Hemerythrin-like"/>
    <property type="match status" value="1"/>
</dbReference>
<dbReference type="Proteomes" id="UP000325116">
    <property type="component" value="Unassembled WGS sequence"/>
</dbReference>
<dbReference type="AlphaFoldDB" id="A0A5C8CG55"/>
<comment type="caution">
    <text evidence="6">The sequence shown here is derived from an EMBL/GenBank/DDBJ whole genome shotgun (WGS) entry which is preliminary data.</text>
</comment>
<organism evidence="6 13">
    <name type="scientific">Brachyspira aalborgi</name>
    <dbReference type="NCBI Taxonomy" id="29522"/>
    <lineage>
        <taxon>Bacteria</taxon>
        <taxon>Pseudomonadati</taxon>
        <taxon>Spirochaetota</taxon>
        <taxon>Spirochaetia</taxon>
        <taxon>Brachyspirales</taxon>
        <taxon>Brachyspiraceae</taxon>
        <taxon>Brachyspira</taxon>
    </lineage>
</organism>
<dbReference type="PANTHER" id="PTHR37164:SF1">
    <property type="entry name" value="BACTERIOHEMERYTHRIN"/>
    <property type="match status" value="1"/>
</dbReference>
<evidence type="ECO:0000313" key="8">
    <source>
        <dbReference type="EMBL" id="TXJ39119.1"/>
    </source>
</evidence>
<protein>
    <submittedName>
        <fullName evidence="6">Hemerythrin</fullName>
    </submittedName>
</protein>
<dbReference type="EMBL" id="SAXT01000005">
    <property type="protein sequence ID" value="TXJ11848.1"/>
    <property type="molecule type" value="Genomic_DNA"/>
</dbReference>